<dbReference type="Gene3D" id="1.10.260.40">
    <property type="entry name" value="lambda repressor-like DNA-binding domains"/>
    <property type="match status" value="1"/>
</dbReference>
<reference evidence="5 6" key="1">
    <citation type="submission" date="2018-03" db="EMBL/GenBank/DDBJ databases">
        <title>Genomic Encyclopedia of Type Strains, Phase III (KMG-III): the genomes of soil and plant-associated and newly described type strains.</title>
        <authorList>
            <person name="Whitman W."/>
        </authorList>
    </citation>
    <scope>NUCLEOTIDE SEQUENCE [LARGE SCALE GENOMIC DNA]</scope>
    <source>
        <strain evidence="5 6">CGMCC 1.12484</strain>
    </source>
</reference>
<dbReference type="AlphaFoldDB" id="A0A2T0VCU0"/>
<keyword evidence="1" id="KW-0805">Transcription regulation</keyword>
<dbReference type="InterPro" id="IPR001761">
    <property type="entry name" value="Peripla_BP/Lac1_sug-bd_dom"/>
</dbReference>
<feature type="domain" description="HTH lacI-type" evidence="4">
    <location>
        <begin position="2"/>
        <end position="56"/>
    </location>
</feature>
<evidence type="ECO:0000256" key="3">
    <source>
        <dbReference type="ARBA" id="ARBA00023163"/>
    </source>
</evidence>
<proteinExistence type="predicted"/>
<dbReference type="EMBL" id="PVTL01000005">
    <property type="protein sequence ID" value="PRY68001.1"/>
    <property type="molecule type" value="Genomic_DNA"/>
</dbReference>
<dbReference type="Gene3D" id="3.40.50.2300">
    <property type="match status" value="2"/>
</dbReference>
<dbReference type="Pfam" id="PF00356">
    <property type="entry name" value="LacI"/>
    <property type="match status" value="1"/>
</dbReference>
<name>A0A2T0VCU0_9MICO</name>
<evidence type="ECO:0000313" key="5">
    <source>
        <dbReference type="EMBL" id="PRY68001.1"/>
    </source>
</evidence>
<evidence type="ECO:0000313" key="6">
    <source>
        <dbReference type="Proteomes" id="UP000237983"/>
    </source>
</evidence>
<keyword evidence="2" id="KW-0238">DNA-binding</keyword>
<dbReference type="InterPro" id="IPR000843">
    <property type="entry name" value="HTH_LacI"/>
</dbReference>
<dbReference type="GO" id="GO:0003700">
    <property type="term" value="F:DNA-binding transcription factor activity"/>
    <property type="evidence" value="ECO:0007669"/>
    <property type="project" value="TreeGrafter"/>
</dbReference>
<accession>A0A2T0VCU0</accession>
<dbReference type="PANTHER" id="PTHR30146:SF138">
    <property type="entry name" value="TRANSCRIPTIONAL REGULATORY PROTEIN"/>
    <property type="match status" value="1"/>
</dbReference>
<dbReference type="PROSITE" id="PS50932">
    <property type="entry name" value="HTH_LACI_2"/>
    <property type="match status" value="1"/>
</dbReference>
<keyword evidence="3" id="KW-0804">Transcription</keyword>
<evidence type="ECO:0000259" key="4">
    <source>
        <dbReference type="PROSITE" id="PS50932"/>
    </source>
</evidence>
<keyword evidence="6" id="KW-1185">Reference proteome</keyword>
<dbReference type="CDD" id="cd06267">
    <property type="entry name" value="PBP1_LacI_sugar_binding-like"/>
    <property type="match status" value="1"/>
</dbReference>
<dbReference type="SMART" id="SM00354">
    <property type="entry name" value="HTH_LACI"/>
    <property type="match status" value="1"/>
</dbReference>
<dbReference type="Pfam" id="PF00532">
    <property type="entry name" value="Peripla_BP_1"/>
    <property type="match status" value="1"/>
</dbReference>
<dbReference type="OrthoDB" id="3258243at2"/>
<dbReference type="Proteomes" id="UP000237983">
    <property type="component" value="Unassembled WGS sequence"/>
</dbReference>
<dbReference type="SUPFAM" id="SSF47413">
    <property type="entry name" value="lambda repressor-like DNA-binding domains"/>
    <property type="match status" value="1"/>
</dbReference>
<dbReference type="CDD" id="cd01392">
    <property type="entry name" value="HTH_LacI"/>
    <property type="match status" value="1"/>
</dbReference>
<dbReference type="GO" id="GO:0000976">
    <property type="term" value="F:transcription cis-regulatory region binding"/>
    <property type="evidence" value="ECO:0007669"/>
    <property type="project" value="TreeGrafter"/>
</dbReference>
<sequence length="323" mass="33334">MATLADVAQLAGVSKATASRALSKPEMVLPVTAQRVLDAATKLGFEPNNTARLLARGRSGVLALVVPTLDNAFFTPIIGGAQRRAAAAGLQLTVAVHPLESVTELATFDRLARQVDGFVVVAPRGSDDLIIAAGTLKPTVLVDREIESLPSVVADTASAFGSLVDHFVAQGHTKIAYMGGPAGSWQDRQRTAAVVAAASGRAHLDVLGPYPSTFAAGLSAAVAVRASGATAVIPYATAIGLGVQYQLLASGDIHPPLVISSERAIVDALGLPGVPAIDVDGEELGRRATEVLLERIESPGAPPSHERLGVPIYWSGADEVELR</sequence>
<dbReference type="PANTHER" id="PTHR30146">
    <property type="entry name" value="LACI-RELATED TRANSCRIPTIONAL REPRESSOR"/>
    <property type="match status" value="1"/>
</dbReference>
<evidence type="ECO:0000256" key="1">
    <source>
        <dbReference type="ARBA" id="ARBA00023015"/>
    </source>
</evidence>
<dbReference type="SUPFAM" id="SSF53822">
    <property type="entry name" value="Periplasmic binding protein-like I"/>
    <property type="match status" value="1"/>
</dbReference>
<dbReference type="InterPro" id="IPR010982">
    <property type="entry name" value="Lambda_DNA-bd_dom_sf"/>
</dbReference>
<comment type="caution">
    <text evidence="5">The sequence shown here is derived from an EMBL/GenBank/DDBJ whole genome shotgun (WGS) entry which is preliminary data.</text>
</comment>
<dbReference type="PROSITE" id="PS00356">
    <property type="entry name" value="HTH_LACI_1"/>
    <property type="match status" value="1"/>
</dbReference>
<evidence type="ECO:0000256" key="2">
    <source>
        <dbReference type="ARBA" id="ARBA00023125"/>
    </source>
</evidence>
<dbReference type="RefSeq" id="WP_106212625.1">
    <property type="nucleotide sequence ID" value="NZ_PVTL01000005.1"/>
</dbReference>
<gene>
    <name evidence="5" type="ORF">B0I08_105165</name>
</gene>
<protein>
    <submittedName>
        <fullName evidence="5">LacI family transcriptional regulator</fullName>
    </submittedName>
</protein>
<organism evidence="5 6">
    <name type="scientific">Glaciihabitans tibetensis</name>
    <dbReference type="NCBI Taxonomy" id="1266600"/>
    <lineage>
        <taxon>Bacteria</taxon>
        <taxon>Bacillati</taxon>
        <taxon>Actinomycetota</taxon>
        <taxon>Actinomycetes</taxon>
        <taxon>Micrococcales</taxon>
        <taxon>Microbacteriaceae</taxon>
        <taxon>Glaciihabitans</taxon>
    </lineage>
</organism>
<dbReference type="InterPro" id="IPR028082">
    <property type="entry name" value="Peripla_BP_I"/>
</dbReference>